<dbReference type="InterPro" id="IPR020846">
    <property type="entry name" value="MFS_dom"/>
</dbReference>
<feature type="transmembrane region" description="Helical" evidence="7">
    <location>
        <begin position="129"/>
        <end position="151"/>
    </location>
</feature>
<dbReference type="PANTHER" id="PTHR23517:SF10">
    <property type="entry name" value="MAJOR FACILITATOR SUPERFAMILY (MFS) PROFILE DOMAIN-CONTAINING PROTEIN"/>
    <property type="match status" value="1"/>
</dbReference>
<dbReference type="Proteomes" id="UP000185604">
    <property type="component" value="Unassembled WGS sequence"/>
</dbReference>
<evidence type="ECO:0000256" key="5">
    <source>
        <dbReference type="ARBA" id="ARBA00022989"/>
    </source>
</evidence>
<evidence type="ECO:0000313" key="9">
    <source>
        <dbReference type="EMBL" id="MDE1453185.1"/>
    </source>
</evidence>
<keyword evidence="4 7" id="KW-0812">Transmembrane</keyword>
<evidence type="ECO:0000256" key="1">
    <source>
        <dbReference type="ARBA" id="ARBA00004651"/>
    </source>
</evidence>
<feature type="transmembrane region" description="Helical" evidence="7">
    <location>
        <begin position="274"/>
        <end position="291"/>
    </location>
</feature>
<name>A0A6I7TZ90_9BACI</name>
<dbReference type="Gene3D" id="1.20.1250.20">
    <property type="entry name" value="MFS general substrate transporter like domains"/>
    <property type="match status" value="2"/>
</dbReference>
<evidence type="ECO:0000259" key="8">
    <source>
        <dbReference type="PROSITE" id="PS50850"/>
    </source>
</evidence>
<dbReference type="GO" id="GO:0005886">
    <property type="term" value="C:plasma membrane"/>
    <property type="evidence" value="ECO:0007669"/>
    <property type="project" value="UniProtKB-SubCell"/>
</dbReference>
<evidence type="ECO:0000256" key="6">
    <source>
        <dbReference type="ARBA" id="ARBA00023136"/>
    </source>
</evidence>
<dbReference type="AlphaFoldDB" id="A0A6I7TZ90"/>
<feature type="transmembrane region" description="Helical" evidence="7">
    <location>
        <begin position="37"/>
        <end position="59"/>
    </location>
</feature>
<reference evidence="11 13" key="2">
    <citation type="submission" date="2019-06" db="EMBL/GenBank/DDBJ databases">
        <title>Genome sequence analysis of &gt;100 Bacillus licheniformis strains suggests intrinsic resistance to this species.</title>
        <authorList>
            <person name="Wels M."/>
            <person name="Siezen R.J."/>
            <person name="Johansen E."/>
            <person name="Stuer-Lauridsen B."/>
            <person name="Bjerre K."/>
            <person name="Nielsen B.K.K."/>
        </authorList>
    </citation>
    <scope>NUCLEOTIDE SEQUENCE [LARGE SCALE GENOMIC DNA]</scope>
    <source>
        <strain evidence="11 13">BAC-15381</strain>
    </source>
</reference>
<feature type="transmembrane region" description="Helical" evidence="7">
    <location>
        <begin position="157"/>
        <end position="177"/>
    </location>
</feature>
<dbReference type="CDD" id="cd17329">
    <property type="entry name" value="MFS_MdtH_MDR_like"/>
    <property type="match status" value="1"/>
</dbReference>
<dbReference type="InterPro" id="IPR011701">
    <property type="entry name" value="MFS"/>
</dbReference>
<feature type="transmembrane region" description="Helical" evidence="7">
    <location>
        <begin position="297"/>
        <end position="318"/>
    </location>
</feature>
<feature type="transmembrane region" description="Helical" evidence="7">
    <location>
        <begin position="203"/>
        <end position="223"/>
    </location>
</feature>
<evidence type="ECO:0000256" key="7">
    <source>
        <dbReference type="SAM" id="Phobius"/>
    </source>
</evidence>
<evidence type="ECO:0000256" key="2">
    <source>
        <dbReference type="ARBA" id="ARBA00022448"/>
    </source>
</evidence>
<dbReference type="EMBL" id="JARAFO010000039">
    <property type="protein sequence ID" value="MDE1453185.1"/>
    <property type="molecule type" value="Genomic_DNA"/>
</dbReference>
<dbReference type="GO" id="GO:0022857">
    <property type="term" value="F:transmembrane transporter activity"/>
    <property type="evidence" value="ECO:0007669"/>
    <property type="project" value="InterPro"/>
</dbReference>
<feature type="transmembrane region" description="Helical" evidence="7">
    <location>
        <begin position="243"/>
        <end position="262"/>
    </location>
</feature>
<gene>
    <name evidence="10" type="ORF">B4121_0978</name>
    <name evidence="11" type="ORF">CHCC15381_4502</name>
    <name evidence="9" type="ORF">PVN32_13480</name>
</gene>
<feature type="transmembrane region" description="Helical" evidence="7">
    <location>
        <begin position="330"/>
        <end position="349"/>
    </location>
</feature>
<keyword evidence="3" id="KW-1003">Cell membrane</keyword>
<sequence>MPRTLWLLVIGMFINVTGASFLWPLNTIYIHQHLGKSLTAAGFVLMLNSGANVLGNLFGGYLFDKIGGFKTVVLGIVITFASLSGLVFFHEWFQYILFLTLAGFGSGIVFPACYAMAGSVWPEGGRKPFNAVYVAQNAGVAVGSALGGIVASFSFTYVFLANAMLYAVFFMIAIFGFRRIRSEKAMQSSVLDHADSVSGKSRFSALLVICTGYLLGWVAYSQWSSTIASHTQELGISLGQYSVLWTVNGALIVFGQPLIGFFVKRFAESLKNQIVIGFVIFMMAYGILFGAERFPAFLAAMVVLTIGEMLVWPAVPTIANRLAPRGKEGFYQGFVNSMATGGRMIGPLFGGMLVDYFNMQLLLAVLLVLLLFAIGTAFLYDRKEKQLSAQSDA</sequence>
<evidence type="ECO:0000256" key="4">
    <source>
        <dbReference type="ARBA" id="ARBA00022692"/>
    </source>
</evidence>
<comment type="caution">
    <text evidence="10">The sequence shown here is derived from an EMBL/GenBank/DDBJ whole genome shotgun (WGS) entry which is preliminary data.</text>
</comment>
<organism evidence="10 12">
    <name type="scientific">Bacillus paralicheniformis</name>
    <dbReference type="NCBI Taxonomy" id="1648923"/>
    <lineage>
        <taxon>Bacteria</taxon>
        <taxon>Bacillati</taxon>
        <taxon>Bacillota</taxon>
        <taxon>Bacilli</taxon>
        <taxon>Bacillales</taxon>
        <taxon>Bacillaceae</taxon>
        <taxon>Bacillus</taxon>
    </lineage>
</organism>
<feature type="transmembrane region" description="Helical" evidence="7">
    <location>
        <begin position="5"/>
        <end position="25"/>
    </location>
</feature>
<dbReference type="PANTHER" id="PTHR23517">
    <property type="entry name" value="RESISTANCE PROTEIN MDTM, PUTATIVE-RELATED-RELATED"/>
    <property type="match status" value="1"/>
</dbReference>
<reference evidence="9" key="3">
    <citation type="submission" date="2022-12" db="EMBL/GenBank/DDBJ databases">
        <title>Draft Genome Sequences of Bacillus licheniformis and Bacillus paralicheniformis strains isolated from Irish skim milk powders.</title>
        <authorList>
            <person name="Lourenco A."/>
            <person name="Li F."/>
            <person name="Geraldine D."/>
            <person name="Tobin J.T."/>
            <person name="Butler F."/>
            <person name="Jordan K."/>
            <person name="Obrien T."/>
        </authorList>
    </citation>
    <scope>NUCLEOTIDE SEQUENCE</scope>
    <source>
        <strain evidence="9">3370</strain>
    </source>
</reference>
<dbReference type="Pfam" id="PF07690">
    <property type="entry name" value="MFS_1"/>
    <property type="match status" value="1"/>
</dbReference>
<dbReference type="InterPro" id="IPR050171">
    <property type="entry name" value="MFS_Transporters"/>
</dbReference>
<dbReference type="InterPro" id="IPR036259">
    <property type="entry name" value="MFS_trans_sf"/>
</dbReference>
<keyword evidence="5 7" id="KW-1133">Transmembrane helix</keyword>
<feature type="domain" description="Major facilitator superfamily (MFS) profile" evidence="8">
    <location>
        <begin position="4"/>
        <end position="384"/>
    </location>
</feature>
<keyword evidence="6 7" id="KW-0472">Membrane</keyword>
<dbReference type="Proteomes" id="UP000429980">
    <property type="component" value="Unassembled WGS sequence"/>
</dbReference>
<evidence type="ECO:0000313" key="10">
    <source>
        <dbReference type="EMBL" id="OLF96767.1"/>
    </source>
</evidence>
<evidence type="ECO:0000313" key="13">
    <source>
        <dbReference type="Proteomes" id="UP000429980"/>
    </source>
</evidence>
<accession>A0A6I7TZ90</accession>
<dbReference type="SUPFAM" id="SSF103473">
    <property type="entry name" value="MFS general substrate transporter"/>
    <property type="match status" value="1"/>
</dbReference>
<dbReference type="Proteomes" id="UP001216709">
    <property type="component" value="Unassembled WGS sequence"/>
</dbReference>
<feature type="transmembrane region" description="Helical" evidence="7">
    <location>
        <begin position="361"/>
        <end position="380"/>
    </location>
</feature>
<dbReference type="EMBL" id="LKPO01000004">
    <property type="protein sequence ID" value="OLF96767.1"/>
    <property type="molecule type" value="Genomic_DNA"/>
</dbReference>
<evidence type="ECO:0000256" key="3">
    <source>
        <dbReference type="ARBA" id="ARBA00022475"/>
    </source>
</evidence>
<evidence type="ECO:0000313" key="11">
    <source>
        <dbReference type="EMBL" id="TWL45655.1"/>
    </source>
</evidence>
<dbReference type="PROSITE" id="PS50850">
    <property type="entry name" value="MFS"/>
    <property type="match status" value="1"/>
</dbReference>
<comment type="subcellular location">
    <subcellularLocation>
        <location evidence="1">Cell membrane</location>
        <topology evidence="1">Multi-pass membrane protein</topology>
    </subcellularLocation>
</comment>
<protein>
    <submittedName>
        <fullName evidence="9">MFS transporter</fullName>
    </submittedName>
    <submittedName>
        <fullName evidence="10">Multidrug resistance protein B</fullName>
    </submittedName>
    <submittedName>
        <fullName evidence="11">Multidrug resistance protein MdtH</fullName>
    </submittedName>
</protein>
<feature type="transmembrane region" description="Helical" evidence="7">
    <location>
        <begin position="71"/>
        <end position="89"/>
    </location>
</feature>
<dbReference type="RefSeq" id="WP_020452654.1">
    <property type="nucleotide sequence ID" value="NZ_AP023088.1"/>
</dbReference>
<keyword evidence="13" id="KW-1185">Reference proteome</keyword>
<keyword evidence="2" id="KW-0813">Transport</keyword>
<feature type="transmembrane region" description="Helical" evidence="7">
    <location>
        <begin position="95"/>
        <end position="117"/>
    </location>
</feature>
<proteinExistence type="predicted"/>
<evidence type="ECO:0000313" key="12">
    <source>
        <dbReference type="Proteomes" id="UP000185604"/>
    </source>
</evidence>
<reference evidence="10 12" key="1">
    <citation type="journal article" date="2016" name="Front. Microbiol.">
        <title>High-Level Heat Resistance of Spores of Bacillus amyloliquefaciens and Bacillus licheniformis Results from the Presence of a spoVA Operon in a Tn1546 Transposon.</title>
        <authorList>
            <person name="Berendsen E.M."/>
            <person name="Koning R.A."/>
            <person name="Boekhorst J."/>
            <person name="de Jong A."/>
            <person name="Kuipers O.P."/>
            <person name="Wells-Bennik M.H."/>
        </authorList>
    </citation>
    <scope>NUCLEOTIDE SEQUENCE [LARGE SCALE GENOMIC DNA]</scope>
    <source>
        <strain evidence="10 12">B4121</strain>
    </source>
</reference>
<dbReference type="EMBL" id="NILF01000002">
    <property type="protein sequence ID" value="TWL45655.1"/>
    <property type="molecule type" value="Genomic_DNA"/>
</dbReference>